<comment type="caution">
    <text evidence="2">The sequence shown here is derived from an EMBL/GenBank/DDBJ whole genome shotgun (WGS) entry which is preliminary data.</text>
</comment>
<feature type="compositionally biased region" description="Polar residues" evidence="1">
    <location>
        <begin position="443"/>
        <end position="456"/>
    </location>
</feature>
<sequence>MSNSAATYSTYGTIGTFCLHGQIALEDSPLYVTKDKELPSSSLPQVSLQFTGHLILDSFDGTKHSRDYDEDSLSNLPNITPSTNRRKSNHQNDSSLQSLPSAKQTQTDPITPQNQRTQDSLATPQTRRTVRSMETPARPPADAVRSTETQTIEMKTIETQTIPTPRPTQTDIQPVLESSRQIDERNQVPRLRHLFRRRLQLLRLGGHQPHRKHVLTSHRITRHLLPHNHSHRSRAALWRRRTTNLRQADLRTWSRLLQRHDFLRQIIREGNRLHIAFRCRTSPLQVQIDKFNHTGCPLRPHSRTHELHLEPLHQSDQHSKITNLTKSKLAFHLQVDETTCVSLNRPALPADSPYKNSSAPRTLSDAFTCNSTSGLLDSQGQENLLFTFFPSQVLAGFRLTQKMTLTVQVYGGPSVYEQQYPLTLVGTCESVEDEDVPSPSVRLETQPSFNRPPTFSPSRPIDRVDLLASQKSISPSKHVLVSTAVPDTPAALPFHSPASSSVYQSPQPSPARAMVQEKRWVYCEETFLSFPPTRVGQASSLSLTIVNTFPHSVTLFASPLSTGIPNSKVFTVPYRVIPVRPNSFIRINIEFRPDQRVSHDGTLSFRTEDGNTSLSVDVRGTGY</sequence>
<feature type="region of interest" description="Disordered" evidence="1">
    <location>
        <begin position="66"/>
        <end position="151"/>
    </location>
</feature>
<feature type="compositionally biased region" description="Polar residues" evidence="1">
    <location>
        <begin position="73"/>
        <end position="83"/>
    </location>
</feature>
<organism evidence="2 3">
    <name type="scientific">Blattamonas nauphoetae</name>
    <dbReference type="NCBI Taxonomy" id="2049346"/>
    <lineage>
        <taxon>Eukaryota</taxon>
        <taxon>Metamonada</taxon>
        <taxon>Preaxostyla</taxon>
        <taxon>Oxymonadida</taxon>
        <taxon>Blattamonas</taxon>
    </lineage>
</organism>
<proteinExistence type="predicted"/>
<evidence type="ECO:0008006" key="4">
    <source>
        <dbReference type="Google" id="ProtNLM"/>
    </source>
</evidence>
<protein>
    <recommendedName>
        <fullName evidence="4">Abnormal spindle-like microcephaly-associated protein ASH domain-containing protein</fullName>
    </recommendedName>
</protein>
<evidence type="ECO:0000256" key="1">
    <source>
        <dbReference type="SAM" id="MobiDB-lite"/>
    </source>
</evidence>
<dbReference type="Gene3D" id="2.60.40.10">
    <property type="entry name" value="Immunoglobulins"/>
    <property type="match status" value="1"/>
</dbReference>
<evidence type="ECO:0000313" key="2">
    <source>
        <dbReference type="EMBL" id="KAK2958443.1"/>
    </source>
</evidence>
<name>A0ABQ9Y3X1_9EUKA</name>
<feature type="compositionally biased region" description="Polar residues" evidence="1">
    <location>
        <begin position="91"/>
        <end position="127"/>
    </location>
</feature>
<evidence type="ECO:0000313" key="3">
    <source>
        <dbReference type="Proteomes" id="UP001281761"/>
    </source>
</evidence>
<accession>A0ABQ9Y3X1</accession>
<dbReference type="InterPro" id="IPR013783">
    <property type="entry name" value="Ig-like_fold"/>
</dbReference>
<reference evidence="2 3" key="1">
    <citation type="journal article" date="2022" name="bioRxiv">
        <title>Genomics of Preaxostyla Flagellates Illuminates Evolutionary Transitions and the Path Towards Mitochondrial Loss.</title>
        <authorList>
            <person name="Novak L.V.F."/>
            <person name="Treitli S.C."/>
            <person name="Pyrih J."/>
            <person name="Halakuc P."/>
            <person name="Pipaliya S.V."/>
            <person name="Vacek V."/>
            <person name="Brzon O."/>
            <person name="Soukal P."/>
            <person name="Eme L."/>
            <person name="Dacks J.B."/>
            <person name="Karnkowska A."/>
            <person name="Elias M."/>
            <person name="Hampl V."/>
        </authorList>
    </citation>
    <scope>NUCLEOTIDE SEQUENCE [LARGE SCALE GENOMIC DNA]</scope>
    <source>
        <strain evidence="2">NAU3</strain>
        <tissue evidence="2">Gut</tissue>
    </source>
</reference>
<dbReference type="EMBL" id="JARBJD010000037">
    <property type="protein sequence ID" value="KAK2958443.1"/>
    <property type="molecule type" value="Genomic_DNA"/>
</dbReference>
<dbReference type="Proteomes" id="UP001281761">
    <property type="component" value="Unassembled WGS sequence"/>
</dbReference>
<gene>
    <name evidence="2" type="ORF">BLNAU_6477</name>
</gene>
<feature type="region of interest" description="Disordered" evidence="1">
    <location>
        <begin position="433"/>
        <end position="456"/>
    </location>
</feature>
<keyword evidence="3" id="KW-1185">Reference proteome</keyword>